<name>A0A182IN69_ANOAO</name>
<reference evidence="1" key="1">
    <citation type="submission" date="2022-08" db="UniProtKB">
        <authorList>
            <consortium name="EnsemblMetazoa"/>
        </authorList>
    </citation>
    <scope>IDENTIFICATION</scope>
    <source>
        <strain evidence="1">EBRO</strain>
    </source>
</reference>
<organism evidence="1">
    <name type="scientific">Anopheles atroparvus</name>
    <name type="common">European mosquito</name>
    <dbReference type="NCBI Taxonomy" id="41427"/>
    <lineage>
        <taxon>Eukaryota</taxon>
        <taxon>Metazoa</taxon>
        <taxon>Ecdysozoa</taxon>
        <taxon>Arthropoda</taxon>
        <taxon>Hexapoda</taxon>
        <taxon>Insecta</taxon>
        <taxon>Pterygota</taxon>
        <taxon>Neoptera</taxon>
        <taxon>Endopterygota</taxon>
        <taxon>Diptera</taxon>
        <taxon>Nematocera</taxon>
        <taxon>Culicoidea</taxon>
        <taxon>Culicidae</taxon>
        <taxon>Anophelinae</taxon>
        <taxon>Anopheles</taxon>
    </lineage>
</organism>
<protein>
    <submittedName>
        <fullName evidence="1">Uncharacterized protein</fullName>
    </submittedName>
</protein>
<dbReference type="EnsemblMetazoa" id="AATE002291-RA">
    <property type="protein sequence ID" value="AATE002291-PA.1"/>
    <property type="gene ID" value="AATE002291"/>
</dbReference>
<sequence>MPQFVFSAGGEDGIAHTVRVAVGARAAILQVALLGVGNTARDAHRAATVRHTPAELVDRGRLQAADQPTLVVLSTARIVRLDVLVMLGRELLDGSLDRLDAALGTHRFGGEVAVAAGPVPVALHRLRVERHDDAVVLGDAPQNVARQPEVVRALHAECRPDLVLPLRRHHLSVGAGELDARIQTGDRVCLGDVARHHVLGAGGAVVGALRPREPVHRPAEWAPVHVQEGVLLLDAEPRLQLLGAVVRVLHGRAVVRGGRLAVRLSSTRSFSRTFSPVPSIQTYVACTYLGSYFRRVYLSSSVLLRCAFGECSRMRAHRGPPLVLIMRTDDEDLPASPAWPRNIKPTTRRAIFSQF</sequence>
<dbReference type="AlphaFoldDB" id="A0A182IN69"/>
<accession>A0A182IN69</accession>
<evidence type="ECO:0000313" key="1">
    <source>
        <dbReference type="EnsemblMetazoa" id="AATE002291-PA.1"/>
    </source>
</evidence>
<proteinExistence type="predicted"/>
<dbReference type="VEuPathDB" id="VectorBase:AATE002291"/>